<dbReference type="AlphaFoldDB" id="A0A822BJ19"/>
<organism evidence="1 2">
    <name type="scientific">Rotaria socialis</name>
    <dbReference type="NCBI Taxonomy" id="392032"/>
    <lineage>
        <taxon>Eukaryota</taxon>
        <taxon>Metazoa</taxon>
        <taxon>Spiralia</taxon>
        <taxon>Gnathifera</taxon>
        <taxon>Rotifera</taxon>
        <taxon>Eurotatoria</taxon>
        <taxon>Bdelloidea</taxon>
        <taxon>Philodinida</taxon>
        <taxon>Philodinidae</taxon>
        <taxon>Rotaria</taxon>
    </lineage>
</organism>
<comment type="caution">
    <text evidence="1">The sequence shown here is derived from an EMBL/GenBank/DDBJ whole genome shotgun (WGS) entry which is preliminary data.</text>
</comment>
<dbReference type="EMBL" id="CAJOBR010041977">
    <property type="protein sequence ID" value="CAF5028463.1"/>
    <property type="molecule type" value="Genomic_DNA"/>
</dbReference>
<feature type="non-terminal residue" evidence="1">
    <location>
        <position position="88"/>
    </location>
</feature>
<accession>A0A822BJ19</accession>
<name>A0A822BJ19_9BILA</name>
<dbReference type="Proteomes" id="UP000663848">
    <property type="component" value="Unassembled WGS sequence"/>
</dbReference>
<sequence>MKNVHEFSQTRTKKLLYDLLINSSFEFHSIETIGYFIELNHAQSNLIVSEKKNHKDDLWLNIEQIRLIIHKLYSNDIYNEIFRPFING</sequence>
<proteinExistence type="predicted"/>
<evidence type="ECO:0000313" key="2">
    <source>
        <dbReference type="Proteomes" id="UP000663848"/>
    </source>
</evidence>
<evidence type="ECO:0000313" key="1">
    <source>
        <dbReference type="EMBL" id="CAF5028463.1"/>
    </source>
</evidence>
<gene>
    <name evidence="1" type="ORF">QYT958_LOCUS40490</name>
</gene>
<protein>
    <submittedName>
        <fullName evidence="1">Uncharacterized protein</fullName>
    </submittedName>
</protein>
<reference evidence="1" key="1">
    <citation type="submission" date="2021-02" db="EMBL/GenBank/DDBJ databases">
        <authorList>
            <person name="Nowell W R."/>
        </authorList>
    </citation>
    <scope>NUCLEOTIDE SEQUENCE</scope>
</reference>